<evidence type="ECO:0000313" key="2">
    <source>
        <dbReference type="EMBL" id="QHS95224.1"/>
    </source>
</evidence>
<keyword evidence="1" id="KW-0472">Membrane</keyword>
<dbReference type="EMBL" id="MN739245">
    <property type="protein sequence ID" value="QHS95224.1"/>
    <property type="molecule type" value="Genomic_DNA"/>
</dbReference>
<protein>
    <submittedName>
        <fullName evidence="2">Uncharacterized protein</fullName>
    </submittedName>
</protein>
<sequence>MIRLLDYVSNWIGLFFIFWLILKQTKYSNYADYINPYYGIHFMFYGYFIYLLLNYLKGVKFDPLYAIFGIITHYAPIYIFNLVNGKHNSYSLKFFIFTIIAYLLFINYTINKSPIDVYIRDKQVTNIKEFFIKIKLLS</sequence>
<name>A0A6C0BUH0_9ZZZZ</name>
<dbReference type="AlphaFoldDB" id="A0A6C0BUH0"/>
<evidence type="ECO:0000256" key="1">
    <source>
        <dbReference type="SAM" id="Phobius"/>
    </source>
</evidence>
<feature type="transmembrane region" description="Helical" evidence="1">
    <location>
        <begin position="37"/>
        <end position="56"/>
    </location>
</feature>
<accession>A0A6C0BUH0</accession>
<feature type="transmembrane region" description="Helical" evidence="1">
    <location>
        <begin position="7"/>
        <end position="25"/>
    </location>
</feature>
<proteinExistence type="predicted"/>
<reference evidence="2" key="1">
    <citation type="journal article" date="2020" name="Nature">
        <title>Giant virus diversity and host interactions through global metagenomics.</title>
        <authorList>
            <person name="Schulz F."/>
            <person name="Roux S."/>
            <person name="Paez-Espino D."/>
            <person name="Jungbluth S."/>
            <person name="Walsh D.A."/>
            <person name="Denef V.J."/>
            <person name="McMahon K.D."/>
            <person name="Konstantinidis K.T."/>
            <person name="Eloe-Fadrosh E.A."/>
            <person name="Kyrpides N.C."/>
            <person name="Woyke T."/>
        </authorList>
    </citation>
    <scope>NUCLEOTIDE SEQUENCE</scope>
    <source>
        <strain evidence="2">GVMAG-M-3300018428-35</strain>
    </source>
</reference>
<feature type="transmembrane region" description="Helical" evidence="1">
    <location>
        <begin position="63"/>
        <end position="80"/>
    </location>
</feature>
<feature type="transmembrane region" description="Helical" evidence="1">
    <location>
        <begin position="92"/>
        <end position="110"/>
    </location>
</feature>
<keyword evidence="1" id="KW-0812">Transmembrane</keyword>
<organism evidence="2">
    <name type="scientific">viral metagenome</name>
    <dbReference type="NCBI Taxonomy" id="1070528"/>
    <lineage>
        <taxon>unclassified sequences</taxon>
        <taxon>metagenomes</taxon>
        <taxon>organismal metagenomes</taxon>
    </lineage>
</organism>
<keyword evidence="1" id="KW-1133">Transmembrane helix</keyword>